<keyword evidence="1" id="KW-0808">Transferase</keyword>
<evidence type="ECO:0000313" key="7">
    <source>
        <dbReference type="Proteomes" id="UP000054047"/>
    </source>
</evidence>
<dbReference type="OrthoDB" id="5843452at2759"/>
<dbReference type="GO" id="GO:0016779">
    <property type="term" value="F:nucleotidyltransferase activity"/>
    <property type="evidence" value="ECO:0007669"/>
    <property type="project" value="UniProtKB-KW"/>
</dbReference>
<sequence length="408" mass="46250">MFIVDAKSLDEATRVRLLLHRLDAPSFEKYVNYILPQTPQEVKFDDAISTLKDLFGPQQSLFSTRYICLKLTKDPKDDFATYAGRVNRECAKFNINCNQYRRYATVKVVYQPINFQVDSASDLTVTYKKKTWQLMGEPELQTSLLIAHSASGDRIQLLGQRQCTYSFHDASAQGNSYVANTPSNLLGAEWIVKMGIYALMDCLPSTEPGQQAEINASIADQTSNNVAKQLQRDYPHAFSDKFGLYKMSSATLQPKPGAKPVFRPKRRVPYAAQHAVDKEFDRLESIGVISKVNYSDWAAPIIIVKKSNGSLRICAEFSTGLNDALNLHQYPLPLPEDIIATLNGGRYFTYIDLADAYLQINVDDQSRQLLTINTHRGLYQYNRLPFGMKSAPPFFNKSWTPHWPVFKE</sequence>
<gene>
    <name evidence="6" type="ORF">ANCDUO_01213</name>
</gene>
<evidence type="ECO:0000256" key="2">
    <source>
        <dbReference type="ARBA" id="ARBA00022695"/>
    </source>
</evidence>
<protein>
    <recommendedName>
        <fullName evidence="5">Reverse transcriptase domain-containing protein</fullName>
    </recommendedName>
</protein>
<dbReference type="AlphaFoldDB" id="A0A0C2HFT3"/>
<evidence type="ECO:0000313" key="6">
    <source>
        <dbReference type="EMBL" id="KIH68446.1"/>
    </source>
</evidence>
<accession>A0A0C2HFT3</accession>
<dbReference type="InterPro" id="IPR050951">
    <property type="entry name" value="Retrovirus_Pol_polyprotein"/>
</dbReference>
<dbReference type="Gene3D" id="3.30.70.270">
    <property type="match status" value="1"/>
</dbReference>
<feature type="domain" description="Reverse transcriptase" evidence="5">
    <location>
        <begin position="285"/>
        <end position="408"/>
    </location>
</feature>
<dbReference type="SUPFAM" id="SSF50630">
    <property type="entry name" value="Acid proteases"/>
    <property type="match status" value="1"/>
</dbReference>
<dbReference type="InterPro" id="IPR000477">
    <property type="entry name" value="RT_dom"/>
</dbReference>
<keyword evidence="4" id="KW-0378">Hydrolase</keyword>
<organism evidence="6 7">
    <name type="scientific">Ancylostoma duodenale</name>
    <dbReference type="NCBI Taxonomy" id="51022"/>
    <lineage>
        <taxon>Eukaryota</taxon>
        <taxon>Metazoa</taxon>
        <taxon>Ecdysozoa</taxon>
        <taxon>Nematoda</taxon>
        <taxon>Chromadorea</taxon>
        <taxon>Rhabditida</taxon>
        <taxon>Rhabditina</taxon>
        <taxon>Rhabditomorpha</taxon>
        <taxon>Strongyloidea</taxon>
        <taxon>Ancylostomatidae</taxon>
        <taxon>Ancylostomatinae</taxon>
        <taxon>Ancylostoma</taxon>
    </lineage>
</organism>
<keyword evidence="4" id="KW-0255">Endonuclease</keyword>
<dbReference type="InterPro" id="IPR043502">
    <property type="entry name" value="DNA/RNA_pol_sf"/>
</dbReference>
<evidence type="ECO:0000256" key="3">
    <source>
        <dbReference type="ARBA" id="ARBA00022722"/>
    </source>
</evidence>
<dbReference type="InterPro" id="IPR021109">
    <property type="entry name" value="Peptidase_aspartic_dom_sf"/>
</dbReference>
<dbReference type="Pfam" id="PF23309">
    <property type="entry name" value="DUF7083"/>
    <property type="match status" value="1"/>
</dbReference>
<dbReference type="PANTHER" id="PTHR37984">
    <property type="entry name" value="PROTEIN CBG26694"/>
    <property type="match status" value="1"/>
</dbReference>
<dbReference type="EMBL" id="KN726376">
    <property type="protein sequence ID" value="KIH68446.1"/>
    <property type="molecule type" value="Genomic_DNA"/>
</dbReference>
<dbReference type="PANTHER" id="PTHR37984:SF5">
    <property type="entry name" value="PROTEIN NYNRIN-LIKE"/>
    <property type="match status" value="1"/>
</dbReference>
<dbReference type="SUPFAM" id="SSF56672">
    <property type="entry name" value="DNA/RNA polymerases"/>
    <property type="match status" value="1"/>
</dbReference>
<dbReference type="InterPro" id="IPR043128">
    <property type="entry name" value="Rev_trsase/Diguanyl_cyclase"/>
</dbReference>
<proteinExistence type="predicted"/>
<dbReference type="Pfam" id="PF00078">
    <property type="entry name" value="RVT_1"/>
    <property type="match status" value="1"/>
</dbReference>
<keyword evidence="2" id="KW-0548">Nucleotidyltransferase</keyword>
<dbReference type="CDD" id="cd01647">
    <property type="entry name" value="RT_LTR"/>
    <property type="match status" value="1"/>
</dbReference>
<evidence type="ECO:0000256" key="4">
    <source>
        <dbReference type="ARBA" id="ARBA00022759"/>
    </source>
</evidence>
<dbReference type="Proteomes" id="UP000054047">
    <property type="component" value="Unassembled WGS sequence"/>
</dbReference>
<dbReference type="PROSITE" id="PS50878">
    <property type="entry name" value="RT_POL"/>
    <property type="match status" value="1"/>
</dbReference>
<evidence type="ECO:0000256" key="1">
    <source>
        <dbReference type="ARBA" id="ARBA00022679"/>
    </source>
</evidence>
<dbReference type="InterPro" id="IPR055510">
    <property type="entry name" value="DUF7083"/>
</dbReference>
<dbReference type="Gene3D" id="3.10.10.10">
    <property type="entry name" value="HIV Type 1 Reverse Transcriptase, subunit A, domain 1"/>
    <property type="match status" value="1"/>
</dbReference>
<keyword evidence="7" id="KW-1185">Reference proteome</keyword>
<evidence type="ECO:0000259" key="5">
    <source>
        <dbReference type="PROSITE" id="PS50878"/>
    </source>
</evidence>
<dbReference type="GO" id="GO:0004519">
    <property type="term" value="F:endonuclease activity"/>
    <property type="evidence" value="ECO:0007669"/>
    <property type="project" value="UniProtKB-KW"/>
</dbReference>
<reference evidence="6 7" key="1">
    <citation type="submission" date="2013-12" db="EMBL/GenBank/DDBJ databases">
        <title>Draft genome of the parsitic nematode Ancylostoma duodenale.</title>
        <authorList>
            <person name="Mitreva M."/>
        </authorList>
    </citation>
    <scope>NUCLEOTIDE SEQUENCE [LARGE SCALE GENOMIC DNA]</scope>
    <source>
        <strain evidence="6 7">Zhejiang</strain>
    </source>
</reference>
<keyword evidence="3" id="KW-0540">Nuclease</keyword>
<name>A0A0C2HFT3_9BILA</name>